<keyword evidence="2" id="KW-0997">Cell inner membrane</keyword>
<organism evidence="6 7">
    <name type="scientific">Candidatus Thiodiazotropha endoloripes</name>
    <dbReference type="NCBI Taxonomy" id="1818881"/>
    <lineage>
        <taxon>Bacteria</taxon>
        <taxon>Pseudomonadati</taxon>
        <taxon>Pseudomonadota</taxon>
        <taxon>Gammaproteobacteria</taxon>
        <taxon>Chromatiales</taxon>
        <taxon>Sedimenticolaceae</taxon>
        <taxon>Candidatus Thiodiazotropha</taxon>
    </lineage>
</organism>
<evidence type="ECO:0000256" key="3">
    <source>
        <dbReference type="ARBA" id="ARBA00022692"/>
    </source>
</evidence>
<dbReference type="GO" id="GO:0015221">
    <property type="term" value="F:lipopolysaccharide transmembrane transporter activity"/>
    <property type="evidence" value="ECO:0007669"/>
    <property type="project" value="InterPro"/>
</dbReference>
<accession>A0A1E2UM04</accession>
<keyword evidence="3" id="KW-0812">Transmembrane</keyword>
<dbReference type="GO" id="GO:0030288">
    <property type="term" value="C:outer membrane-bounded periplasmic space"/>
    <property type="evidence" value="ECO:0007669"/>
    <property type="project" value="TreeGrafter"/>
</dbReference>
<name>A0A1E2UM04_9GAMM</name>
<evidence type="ECO:0000313" key="7">
    <source>
        <dbReference type="Proteomes" id="UP000094849"/>
    </source>
</evidence>
<dbReference type="EMBL" id="LVJZ01000003">
    <property type="protein sequence ID" value="ODB95778.1"/>
    <property type="molecule type" value="Genomic_DNA"/>
</dbReference>
<evidence type="ECO:0000256" key="2">
    <source>
        <dbReference type="ARBA" id="ARBA00022519"/>
    </source>
</evidence>
<evidence type="ECO:0000256" key="4">
    <source>
        <dbReference type="ARBA" id="ARBA00022989"/>
    </source>
</evidence>
<dbReference type="STRING" id="1818881.A3196_02815"/>
<keyword evidence="5" id="KW-0472">Membrane</keyword>
<dbReference type="AlphaFoldDB" id="A0A1E2UM04"/>
<reference evidence="6 7" key="1">
    <citation type="submission" date="2016-03" db="EMBL/GenBank/DDBJ databases">
        <title>Chemosynthetic sulphur-oxidizing symbionts of marine invertebrate animals are capable of nitrogen fixation.</title>
        <authorList>
            <person name="Petersen J.M."/>
            <person name="Kemper A."/>
            <person name="Gruber-Vodicka H."/>
            <person name="Cardini U."/>
            <person name="Geest Mvander."/>
            <person name="Kleiner M."/>
            <person name="Bulgheresi S."/>
            <person name="Fussmann M."/>
            <person name="Herbold C."/>
            <person name="Seah B.K.B."/>
            <person name="Antony C.Paul."/>
            <person name="Liu D."/>
            <person name="Belitz A."/>
            <person name="Weber M."/>
        </authorList>
    </citation>
    <scope>NUCLEOTIDE SEQUENCE [LARGE SCALE GENOMIC DNA]</scope>
    <source>
        <strain evidence="6">G_D</strain>
    </source>
</reference>
<protein>
    <submittedName>
        <fullName evidence="6">LPS export ABC transporter periplasmic protein LptC</fullName>
    </submittedName>
</protein>
<dbReference type="InterPro" id="IPR010664">
    <property type="entry name" value="LipoPS_assembly_LptC-rel"/>
</dbReference>
<evidence type="ECO:0000256" key="1">
    <source>
        <dbReference type="ARBA" id="ARBA00022475"/>
    </source>
</evidence>
<gene>
    <name evidence="6" type="ORF">A3196_02815</name>
</gene>
<evidence type="ECO:0000256" key="5">
    <source>
        <dbReference type="ARBA" id="ARBA00023136"/>
    </source>
</evidence>
<keyword evidence="7" id="KW-1185">Reference proteome</keyword>
<proteinExistence type="predicted"/>
<dbReference type="Pfam" id="PF06835">
    <property type="entry name" value="LptC"/>
    <property type="match status" value="1"/>
</dbReference>
<comment type="caution">
    <text evidence="6">The sequence shown here is derived from an EMBL/GenBank/DDBJ whole genome shotgun (WGS) entry which is preliminary data.</text>
</comment>
<dbReference type="InterPro" id="IPR052363">
    <property type="entry name" value="LPS_export_LptC"/>
</dbReference>
<dbReference type="InterPro" id="IPR026265">
    <property type="entry name" value="LptC"/>
</dbReference>
<dbReference type="Gene3D" id="2.60.450.10">
    <property type="entry name" value="Lipopolysaccharide (LPS) transport protein A like domain"/>
    <property type="match status" value="1"/>
</dbReference>
<sequence>MNRRLLGLLLMFALVLSLAWWVNELQRPEIKRPEIARDTPDTYAVNLLVKQYDDDGQLLQILRTPRMTHYEKRGITELSQPVVQRFRSDQPPWRMRGENGLADHRQETLFLPGQVIIERDGKAEFAPYRIETEDLTIHAEASYAETAEAVRINSGVDWLSAIGMQIWFDEPSRLKLLGQVRGHYEFE</sequence>
<dbReference type="PANTHER" id="PTHR37481">
    <property type="entry name" value="LIPOPOLYSACCHARIDE EXPORT SYSTEM PROTEIN LPTC"/>
    <property type="match status" value="1"/>
</dbReference>
<keyword evidence="1" id="KW-1003">Cell membrane</keyword>
<dbReference type="GO" id="GO:0017089">
    <property type="term" value="F:glycolipid transfer activity"/>
    <property type="evidence" value="ECO:0007669"/>
    <property type="project" value="TreeGrafter"/>
</dbReference>
<keyword evidence="4" id="KW-1133">Transmembrane helix</keyword>
<dbReference type="GO" id="GO:0005886">
    <property type="term" value="C:plasma membrane"/>
    <property type="evidence" value="ECO:0007669"/>
    <property type="project" value="InterPro"/>
</dbReference>
<dbReference type="PANTHER" id="PTHR37481:SF1">
    <property type="entry name" value="LIPOPOLYSACCHARIDE EXPORT SYSTEM PROTEIN LPTC"/>
    <property type="match status" value="1"/>
</dbReference>
<evidence type="ECO:0000313" key="6">
    <source>
        <dbReference type="EMBL" id="ODB95778.1"/>
    </source>
</evidence>
<dbReference type="RefSeq" id="WP_069024105.1">
    <property type="nucleotide sequence ID" value="NZ_LVJZ01000003.1"/>
</dbReference>
<dbReference type="NCBIfam" id="TIGR04409">
    <property type="entry name" value="LptC_YrbK"/>
    <property type="match status" value="1"/>
</dbReference>
<dbReference type="Proteomes" id="UP000094849">
    <property type="component" value="Unassembled WGS sequence"/>
</dbReference>